<dbReference type="AlphaFoldDB" id="A0A5N7N7X9"/>
<dbReference type="Proteomes" id="UP000403266">
    <property type="component" value="Unassembled WGS sequence"/>
</dbReference>
<reference evidence="1 2" key="1">
    <citation type="journal article" date="2019" name="Syst. Appl. Microbiol.">
        <title>Microvirga tunisiensis sp. nov., a root nodule symbiotic bacterium isolated from Lupinus micranthus and L. luteus grown in Northern Tunisia.</title>
        <authorList>
            <person name="Msaddak A."/>
            <person name="Rejili M."/>
            <person name="Duran D."/>
            <person name="Mars M."/>
            <person name="Palacios J.M."/>
            <person name="Ruiz-Argueso T."/>
            <person name="Rey L."/>
            <person name="Imperial J."/>
        </authorList>
    </citation>
    <scope>NUCLEOTIDE SEQUENCE [LARGE SCALE GENOMIC DNA]</scope>
    <source>
        <strain evidence="1 2">Lmie10</strain>
    </source>
</reference>
<gene>
    <name evidence="1" type="ORF">FS320_41000</name>
</gene>
<dbReference type="EMBL" id="VOSK01000546">
    <property type="protein sequence ID" value="MPR31116.1"/>
    <property type="molecule type" value="Genomic_DNA"/>
</dbReference>
<evidence type="ECO:0000313" key="2">
    <source>
        <dbReference type="Proteomes" id="UP000403266"/>
    </source>
</evidence>
<accession>A0A5N7N7X9</accession>
<dbReference type="RefSeq" id="WP_152718291.1">
    <property type="nucleotide sequence ID" value="NZ_VOSJ01000586.1"/>
</dbReference>
<proteinExistence type="predicted"/>
<evidence type="ECO:0000313" key="1">
    <source>
        <dbReference type="EMBL" id="MPR31116.1"/>
    </source>
</evidence>
<organism evidence="1 2">
    <name type="scientific">Microvirga tunisiensis</name>
    <dbReference type="NCBI Taxonomy" id="2108360"/>
    <lineage>
        <taxon>Bacteria</taxon>
        <taxon>Pseudomonadati</taxon>
        <taxon>Pseudomonadota</taxon>
        <taxon>Alphaproteobacteria</taxon>
        <taxon>Hyphomicrobiales</taxon>
        <taxon>Methylobacteriaceae</taxon>
        <taxon>Microvirga</taxon>
    </lineage>
</organism>
<sequence length="79" mass="8699">MTDVSQITEHMEVVGSDHEHVGTVDHVEGQRIKLAKTDAAASGEHHYLHVDTVEAIEDGKVVLNRTGAQARDEWGVREV</sequence>
<dbReference type="Pfam" id="PF09939">
    <property type="entry name" value="DUF2171"/>
    <property type="match status" value="1"/>
</dbReference>
<dbReference type="InterPro" id="IPR018684">
    <property type="entry name" value="DUF2171"/>
</dbReference>
<dbReference type="OrthoDB" id="9803697at2"/>
<comment type="caution">
    <text evidence="1">The sequence shown here is derived from an EMBL/GenBank/DDBJ whole genome shotgun (WGS) entry which is preliminary data.</text>
</comment>
<name>A0A5N7N7X9_9HYPH</name>
<protein>
    <submittedName>
        <fullName evidence="1">DUF2171 domain-containing protein</fullName>
    </submittedName>
</protein>
<keyword evidence="2" id="KW-1185">Reference proteome</keyword>